<accession>A0A8S0SSC4</accession>
<protein>
    <submittedName>
        <fullName evidence="3">Uncharacterized protein LOC111397406</fullName>
    </submittedName>
</protein>
<evidence type="ECO:0000313" key="3">
    <source>
        <dbReference type="EMBL" id="CAA2994448.1"/>
    </source>
</evidence>
<feature type="region of interest" description="Disordered" evidence="1">
    <location>
        <begin position="1"/>
        <end position="25"/>
    </location>
</feature>
<comment type="caution">
    <text evidence="3">The sequence shown here is derived from an EMBL/GenBank/DDBJ whole genome shotgun (WGS) entry which is preliminary data.</text>
</comment>
<sequence>MTPRSERMMIDEADSRVEGQRPAWPEKAVGHTNLIRAKSAVAAVSTFKPCLSGISDSEQNVHDEDKNHNKDNDSNGNEDFSSESEAQEVSKKSAEISGWNPLSRIRISRYAWDCKEIRRFLHRKRLRYVEINIDVYPSRKLELEEIAGSHAVPRVFFNEVLVDGLAELKSLEESGKLGQKIEHVVAEAPSFEAPLPPLSGEADLSSSRAIDELALIF</sequence>
<name>A0A8S0SSC4_OLEEU</name>
<feature type="compositionally biased region" description="Basic and acidic residues" evidence="1">
    <location>
        <begin position="59"/>
        <end position="73"/>
    </location>
</feature>
<dbReference type="AlphaFoldDB" id="A0A8S0SSC4"/>
<feature type="domain" description="Glutaredoxin" evidence="2">
    <location>
        <begin position="113"/>
        <end position="162"/>
    </location>
</feature>
<reference evidence="3 4" key="1">
    <citation type="submission" date="2019-12" db="EMBL/GenBank/DDBJ databases">
        <authorList>
            <person name="Alioto T."/>
            <person name="Alioto T."/>
            <person name="Gomez Garrido J."/>
        </authorList>
    </citation>
    <scope>NUCLEOTIDE SEQUENCE [LARGE SCALE GENOMIC DNA]</scope>
</reference>
<feature type="region of interest" description="Disordered" evidence="1">
    <location>
        <begin position="54"/>
        <end position="93"/>
    </location>
</feature>
<dbReference type="Gramene" id="OE9A086195T1">
    <property type="protein sequence ID" value="OE9A086195C1"/>
    <property type="gene ID" value="OE9A086195"/>
</dbReference>
<proteinExistence type="predicted"/>
<dbReference type="Pfam" id="PF00462">
    <property type="entry name" value="Glutaredoxin"/>
    <property type="match status" value="1"/>
</dbReference>
<dbReference type="EMBL" id="CACTIH010005474">
    <property type="protein sequence ID" value="CAA2994448.1"/>
    <property type="molecule type" value="Genomic_DNA"/>
</dbReference>
<dbReference type="InterPro" id="IPR036249">
    <property type="entry name" value="Thioredoxin-like_sf"/>
</dbReference>
<dbReference type="Gene3D" id="3.40.30.10">
    <property type="entry name" value="Glutaredoxin"/>
    <property type="match status" value="1"/>
</dbReference>
<dbReference type="InterPro" id="IPR002109">
    <property type="entry name" value="Glutaredoxin"/>
</dbReference>
<dbReference type="PROSITE" id="PS51354">
    <property type="entry name" value="GLUTAREDOXIN_2"/>
    <property type="match status" value="1"/>
</dbReference>
<evidence type="ECO:0000256" key="1">
    <source>
        <dbReference type="SAM" id="MobiDB-lite"/>
    </source>
</evidence>
<gene>
    <name evidence="3" type="ORF">OLEA9_A086195</name>
</gene>
<organism evidence="3 4">
    <name type="scientific">Olea europaea subsp. europaea</name>
    <dbReference type="NCBI Taxonomy" id="158383"/>
    <lineage>
        <taxon>Eukaryota</taxon>
        <taxon>Viridiplantae</taxon>
        <taxon>Streptophyta</taxon>
        <taxon>Embryophyta</taxon>
        <taxon>Tracheophyta</taxon>
        <taxon>Spermatophyta</taxon>
        <taxon>Magnoliopsida</taxon>
        <taxon>eudicotyledons</taxon>
        <taxon>Gunneridae</taxon>
        <taxon>Pentapetalae</taxon>
        <taxon>asterids</taxon>
        <taxon>lamiids</taxon>
        <taxon>Lamiales</taxon>
        <taxon>Oleaceae</taxon>
        <taxon>Oleeae</taxon>
        <taxon>Olea</taxon>
    </lineage>
</organism>
<dbReference type="PANTHER" id="PTHR46361">
    <property type="entry name" value="ELECTRON CARRIER/ PROTEIN DISULFIDE OXIDOREDUCTASE"/>
    <property type="match status" value="1"/>
</dbReference>
<dbReference type="OrthoDB" id="418495at2759"/>
<evidence type="ECO:0000313" key="4">
    <source>
        <dbReference type="Proteomes" id="UP000594638"/>
    </source>
</evidence>
<feature type="compositionally biased region" description="Basic and acidic residues" evidence="1">
    <location>
        <begin position="1"/>
        <end position="19"/>
    </location>
</feature>
<evidence type="ECO:0000259" key="2">
    <source>
        <dbReference type="Pfam" id="PF00462"/>
    </source>
</evidence>
<dbReference type="Proteomes" id="UP000594638">
    <property type="component" value="Unassembled WGS sequence"/>
</dbReference>
<keyword evidence="4" id="KW-1185">Reference proteome</keyword>
<dbReference type="PANTHER" id="PTHR46361:SF3">
    <property type="entry name" value="ELECTRON CARRIER_ PROTEIN DISULFIDE OXIDOREDUCTASE"/>
    <property type="match status" value="1"/>
</dbReference>
<dbReference type="SUPFAM" id="SSF52833">
    <property type="entry name" value="Thioredoxin-like"/>
    <property type="match status" value="1"/>
</dbReference>